<dbReference type="EMBL" id="KQ424627">
    <property type="protein sequence ID" value="KOF70740.1"/>
    <property type="molecule type" value="Genomic_DNA"/>
</dbReference>
<proteinExistence type="predicted"/>
<evidence type="ECO:0000313" key="1">
    <source>
        <dbReference type="EMBL" id="KOF70740.1"/>
    </source>
</evidence>
<accession>A0A0L8G2E3</accession>
<organism evidence="1">
    <name type="scientific">Octopus bimaculoides</name>
    <name type="common">California two-spotted octopus</name>
    <dbReference type="NCBI Taxonomy" id="37653"/>
    <lineage>
        <taxon>Eukaryota</taxon>
        <taxon>Metazoa</taxon>
        <taxon>Spiralia</taxon>
        <taxon>Lophotrochozoa</taxon>
        <taxon>Mollusca</taxon>
        <taxon>Cephalopoda</taxon>
        <taxon>Coleoidea</taxon>
        <taxon>Octopodiformes</taxon>
        <taxon>Octopoda</taxon>
        <taxon>Incirrata</taxon>
        <taxon>Octopodidae</taxon>
        <taxon>Octopus</taxon>
    </lineage>
</organism>
<gene>
    <name evidence="1" type="ORF">OCBIM_22002307mg</name>
</gene>
<reference evidence="1" key="1">
    <citation type="submission" date="2015-07" db="EMBL/GenBank/DDBJ databases">
        <title>MeaNS - Measles Nucleotide Surveillance Program.</title>
        <authorList>
            <person name="Tran T."/>
            <person name="Druce J."/>
        </authorList>
    </citation>
    <scope>NUCLEOTIDE SEQUENCE</scope>
    <source>
        <strain evidence="1">UCB-OBI-ISO-001</strain>
        <tissue evidence="1">Gonad</tissue>
    </source>
</reference>
<sequence>MCFGISKFLQHLPYLFRPYFIDSIGLSIGRCILFFNFDLITPILLNNCSTSAFEFGNVNRLMAKFATSLKGFPPVASLHSKTSSQNASVLVAFFHLTK</sequence>
<dbReference type="AlphaFoldDB" id="A0A0L8G2E3"/>
<protein>
    <submittedName>
        <fullName evidence="1">Uncharacterized protein</fullName>
    </submittedName>
</protein>
<name>A0A0L8G2E3_OCTBM</name>